<dbReference type="InterPro" id="IPR047187">
    <property type="entry name" value="SF1_C_Upf1"/>
</dbReference>
<evidence type="ECO:0000313" key="8">
    <source>
        <dbReference type="Proteomes" id="UP000198217"/>
    </source>
</evidence>
<dbReference type="Pfam" id="PF04539">
    <property type="entry name" value="Sigma70_r3"/>
    <property type="match status" value="1"/>
</dbReference>
<dbReference type="NCBIfam" id="TIGR02937">
    <property type="entry name" value="sigma70-ECF"/>
    <property type="match status" value="1"/>
</dbReference>
<dbReference type="InterPro" id="IPR007630">
    <property type="entry name" value="RNA_pol_sigma70_r4"/>
</dbReference>
<dbReference type="Pfam" id="PF04545">
    <property type="entry name" value="Sigma70_r4"/>
    <property type="match status" value="1"/>
</dbReference>
<keyword evidence="4" id="KW-0804">Transcription</keyword>
<dbReference type="InterPro" id="IPR041677">
    <property type="entry name" value="DNA2/NAM7_AAA_11"/>
</dbReference>
<evidence type="ECO:0000256" key="3">
    <source>
        <dbReference type="ARBA" id="ARBA00023125"/>
    </source>
</evidence>
<proteinExistence type="predicted"/>
<feature type="coiled-coil region" evidence="5">
    <location>
        <begin position="443"/>
        <end position="470"/>
    </location>
</feature>
<dbReference type="SUPFAM" id="SSF88946">
    <property type="entry name" value="Sigma2 domain of RNA polymerase sigma factors"/>
    <property type="match status" value="1"/>
</dbReference>
<gene>
    <name evidence="7" type="ORF">GA0070609_4790</name>
</gene>
<dbReference type="Gene3D" id="3.40.960.10">
    <property type="entry name" value="VSR Endonuclease"/>
    <property type="match status" value="1"/>
</dbReference>
<dbReference type="InterPro" id="IPR036388">
    <property type="entry name" value="WH-like_DNA-bd_sf"/>
</dbReference>
<dbReference type="InterPro" id="IPR013325">
    <property type="entry name" value="RNA_pol_sigma_r2"/>
</dbReference>
<dbReference type="Pfam" id="PF04542">
    <property type="entry name" value="Sigma70_r2"/>
    <property type="match status" value="1"/>
</dbReference>
<sequence length="2150" mass="235217">MLSPSTSSTESPRLILDRATSLVEYLMAVRAQMEKPARTVPAVDAFWQHDFPDHASCEVGVSSDGASWLRVGLPAPAKPIRTPSEFAPYVAGTPSYAAEPRLAADEETTERLQERFAQWREREWRPWADQARRTEAARQLHRSLFDLKHRVDMNAATHELVWGHGVLRTDVGGHRVQYPLVVTPVAIEFDADRSVVTVVPQGAARLQTDPLTGLDERYLGQLLALAGSGGQLDLDVWHDLDRVEFFERALRRLGHDPVVPDAGAAASAGPHVHDTGVLFLRPRQRMLRRFLEELRARLLAGDTATIGSLAAILAHEPSRLEMPHDQPARWAPLGERLLMPLPTNEAQESIARRLAQHRNVAVQGPPGTGKTHTIRNLICHLMAHGKRVLVVAQKEDPLRVLRDGLPQEIQSLCLAVLGRSTDQLVQLQLAARELSDRGATLDKRAEQQRVDRLRRQLEEAERDLGQALGGLRAMAENESAHYEIDGIRLSPSDVGNWLRERADRYGDIPDALPLDADAPLSVEEFTELLEIARRTIAQDRAQALRYLPTAAELPAEATVLAARRKLAAAREELDRLAAAGVVLPEVRAIGRPALDDLVGELRQALTLLAGREGAWTDRLATLLQADPNWQTMWQDHVTACQRALTDLTAAARILAGHQVNVPETQLAEPRRLLAQLAELRQRFATGKGVNRLFQATLARLAAECHIDGEALRTTEDVDIVVAYVARLRLRQELNTRWTDWRQLLNLPTDLADQPDLWVGRLLTDAATALDWDHRRWPTLHAAVRRLVPRAEQAVDARRLTALTDLVARCATVFEYDRLVADERTLGAALQEGMSATDASELWRLLDQARQRADLAGWDGIVAEVRRLAALRPDAQRFTQLAERLRSAAPGWTAQIEDATATALGGTGADCLHRWQWRRAQTWFDAVVGSVDPVALGRRIEQTRERIRRLTQELVVASSWLEVSKALDDRRRAALADWTTALRKIGKGTGKNAAQWQAHAQRAMNAAVDAVPVWVMSVDRAIEQFAGGAHFDVVIVDEASQADMFSLPILSLAERAVVVGDDQQIGPQLSFVGTVTGLINSHLFDVPSAEHFDPESSLYDHAVRRSPERILLTEHFRSVPAIIGFSSQTYYGGEIEPLRTDRPAGIGDPVIAVHVPEGIRQDLPTYGNVNVAEAEALVERVAAIVADPAYSGRTIGVVSLLSTSGQALYLLTRLREMVGEEEMERRRLRVGDSYTFQGDERDIVLVSMVVSPHNGVVSAFTKRDHHRRVNVAASRARDQLWVFHSVQPADLREDDARGLLLTYCQNVAAADEEYDDLEKRCDSDFERAVLRRILRRGYRPLPQFRIGGYRIDFVLPAPDGRRLAIECDGDAYHGPDQWESDMRRQAVLERVGNCVFVRIRGSVFSRDPEAALEPLWQRIEELGVTVPPDPPAPPTPPVPPVPPVPSAPNGGTVVAARSDTPAARFVAVVPAPPSARASAPPMPSAEPVERVAVVSPDLSVPVVEPLTAVVDEPHVSPVEATVEPSTPPPPAALFDAPSAMEVASAGAVEELAPQTPDVVLGRPAPDRERLSAAEPAPIGASVAVSPSPCVATSVTVADDSVADPAPVVKASVVVPLSSRTTTSKVSAPLADALVDELRTILDRRGSRSAQSVVADFVSRHRLTNHQVDALVVALTRASSTTTPNAALGATDLTVAGSMMDVAPTGTSVPAEPSDAGQSGLDAEAVEAENETPDDDLAWMFGEDPQTPSSTAADDVVGRALDDLLGDWARSGQLSRADVALLATKRNLSSAQHGELLSLLEDAGVDLPRSADVRPKQAAPKGYEIQGDSVGQYLQAIARYPLIGASREVELWSLISQGLAAQEQLAAVGEEGLPPSVRSSLESRVADGRRAHAELVCSNLRLVVSIARSRHYDSSGVEFADRIQDGNIGLMRAAEKFDGSKGFKFSTYATWWIRQAIERGIGDRGRTIRIPVHMHEKVQKVRRAVSRLTSRLDREPTLAEISEETGVELGSVQAVLDLGRPFVSIDMLLGEEGDLHLSDVLLDDENRDGRTDPAEIVIHAMFRTDVARTLTALLSERAVQIIERRFGLGTGDEETLDVIGADFGVTRERIRQIQVKTLATLRESEEVVALRSYLVDDSKAGEFGVPVRRKAS</sequence>
<organism evidence="7 8">
    <name type="scientific">Micromonospora echinaurantiaca</name>
    <dbReference type="NCBI Taxonomy" id="47857"/>
    <lineage>
        <taxon>Bacteria</taxon>
        <taxon>Bacillati</taxon>
        <taxon>Actinomycetota</taxon>
        <taxon>Actinomycetes</taxon>
        <taxon>Micromonosporales</taxon>
        <taxon>Micromonosporaceae</taxon>
        <taxon>Micromonospora</taxon>
    </lineage>
</organism>
<dbReference type="GO" id="GO:0016987">
    <property type="term" value="F:sigma factor activity"/>
    <property type="evidence" value="ECO:0007669"/>
    <property type="project" value="UniProtKB-KW"/>
</dbReference>
<evidence type="ECO:0000313" key="7">
    <source>
        <dbReference type="EMBL" id="SCG72996.1"/>
    </source>
</evidence>
<dbReference type="InterPro" id="IPR049468">
    <property type="entry name" value="Restrct_endonuc-II-like_dom"/>
</dbReference>
<dbReference type="InterPro" id="IPR011335">
    <property type="entry name" value="Restrct_endonuc-II-like"/>
</dbReference>
<feature type="domain" description="AAA+ ATPase" evidence="6">
    <location>
        <begin position="356"/>
        <end position="593"/>
    </location>
</feature>
<dbReference type="Pfam" id="PF13086">
    <property type="entry name" value="AAA_11"/>
    <property type="match status" value="1"/>
</dbReference>
<name>A0A1C5JSJ8_9ACTN</name>
<evidence type="ECO:0000256" key="2">
    <source>
        <dbReference type="ARBA" id="ARBA00023082"/>
    </source>
</evidence>
<keyword evidence="3" id="KW-0238">DNA-binding</keyword>
<dbReference type="SUPFAM" id="SSF88659">
    <property type="entry name" value="Sigma3 and sigma4 domains of RNA polymerase sigma factors"/>
    <property type="match status" value="2"/>
</dbReference>
<dbReference type="PANTHER" id="PTHR30603">
    <property type="entry name" value="RNA POLYMERASE SIGMA FACTOR RPO"/>
    <property type="match status" value="1"/>
</dbReference>
<dbReference type="InterPro" id="IPR027417">
    <property type="entry name" value="P-loop_NTPase"/>
</dbReference>
<keyword evidence="5" id="KW-0175">Coiled coil</keyword>
<accession>A0A1C5JSJ8</accession>
<dbReference type="GO" id="GO:0004386">
    <property type="term" value="F:helicase activity"/>
    <property type="evidence" value="ECO:0007669"/>
    <property type="project" value="InterPro"/>
</dbReference>
<dbReference type="EMBL" id="LT607750">
    <property type="protein sequence ID" value="SCG72996.1"/>
    <property type="molecule type" value="Genomic_DNA"/>
</dbReference>
<dbReference type="InterPro" id="IPR014284">
    <property type="entry name" value="RNA_pol_sigma-70_dom"/>
</dbReference>
<evidence type="ECO:0000256" key="5">
    <source>
        <dbReference type="SAM" id="Coils"/>
    </source>
</evidence>
<dbReference type="Gene3D" id="1.10.601.10">
    <property type="entry name" value="RNA Polymerase Primary Sigma Factor"/>
    <property type="match status" value="1"/>
</dbReference>
<reference evidence="7 8" key="1">
    <citation type="submission" date="2016-06" db="EMBL/GenBank/DDBJ databases">
        <authorList>
            <person name="Kjaerup R.B."/>
            <person name="Dalgaard T.S."/>
            <person name="Juul-Madsen H.R."/>
        </authorList>
    </citation>
    <scope>NUCLEOTIDE SEQUENCE [LARGE SCALE GENOMIC DNA]</scope>
    <source>
        <strain evidence="7 8">DSM 43904</strain>
    </source>
</reference>
<dbReference type="InterPro" id="IPR000943">
    <property type="entry name" value="RNA_pol_sigma70"/>
</dbReference>
<dbReference type="InterPro" id="IPR050239">
    <property type="entry name" value="Sigma-70_RNA_pol_init_factors"/>
</dbReference>
<dbReference type="Pfam" id="PF13087">
    <property type="entry name" value="AAA_12"/>
    <property type="match status" value="1"/>
</dbReference>
<dbReference type="CDD" id="cd18808">
    <property type="entry name" value="SF1_C_Upf1"/>
    <property type="match status" value="1"/>
</dbReference>
<keyword evidence="1" id="KW-0805">Transcription regulation</keyword>
<dbReference type="SMART" id="SM00382">
    <property type="entry name" value="AAA"/>
    <property type="match status" value="1"/>
</dbReference>
<dbReference type="InterPro" id="IPR007627">
    <property type="entry name" value="RNA_pol_sigma70_r2"/>
</dbReference>
<dbReference type="Proteomes" id="UP000198217">
    <property type="component" value="Chromosome I"/>
</dbReference>
<dbReference type="InterPro" id="IPR041679">
    <property type="entry name" value="DNA2/NAM7-like_C"/>
</dbReference>
<dbReference type="InterPro" id="IPR007624">
    <property type="entry name" value="RNA_pol_sigma70_r3"/>
</dbReference>
<dbReference type="Gene3D" id="1.10.10.10">
    <property type="entry name" value="Winged helix-like DNA-binding domain superfamily/Winged helix DNA-binding domain"/>
    <property type="match status" value="2"/>
</dbReference>
<dbReference type="Gene3D" id="3.40.50.300">
    <property type="entry name" value="P-loop containing nucleotide triphosphate hydrolases"/>
    <property type="match status" value="3"/>
</dbReference>
<dbReference type="GO" id="GO:0003677">
    <property type="term" value="F:DNA binding"/>
    <property type="evidence" value="ECO:0007669"/>
    <property type="project" value="UniProtKB-KW"/>
</dbReference>
<dbReference type="Pfam" id="PF18741">
    <property type="entry name" value="MTES_1575"/>
    <property type="match status" value="1"/>
</dbReference>
<dbReference type="InterPro" id="IPR003593">
    <property type="entry name" value="AAA+_ATPase"/>
</dbReference>
<keyword evidence="2" id="KW-0731">Sigma factor</keyword>
<dbReference type="SUPFAM" id="SSF52980">
    <property type="entry name" value="Restriction endonuclease-like"/>
    <property type="match status" value="1"/>
</dbReference>
<dbReference type="SUPFAM" id="SSF52540">
    <property type="entry name" value="P-loop containing nucleoside triphosphate hydrolases"/>
    <property type="match status" value="1"/>
</dbReference>
<dbReference type="PRINTS" id="PR00046">
    <property type="entry name" value="SIGMA70FCT"/>
</dbReference>
<protein>
    <submittedName>
        <fullName evidence="7">RNA polymerase sigma factor, sigma-70 family</fullName>
    </submittedName>
</protein>
<dbReference type="PANTHER" id="PTHR30603:SF47">
    <property type="entry name" value="RNA POLYMERASE SIGMA FACTOR SIGD, CHLOROPLASTIC"/>
    <property type="match status" value="1"/>
</dbReference>
<evidence type="ECO:0000256" key="1">
    <source>
        <dbReference type="ARBA" id="ARBA00023015"/>
    </source>
</evidence>
<evidence type="ECO:0000259" key="6">
    <source>
        <dbReference type="SMART" id="SM00382"/>
    </source>
</evidence>
<dbReference type="GO" id="GO:0006352">
    <property type="term" value="P:DNA-templated transcription initiation"/>
    <property type="evidence" value="ECO:0007669"/>
    <property type="project" value="InterPro"/>
</dbReference>
<evidence type="ECO:0000256" key="4">
    <source>
        <dbReference type="ARBA" id="ARBA00023163"/>
    </source>
</evidence>
<keyword evidence="8" id="KW-1185">Reference proteome</keyword>
<dbReference type="InterPro" id="IPR013324">
    <property type="entry name" value="RNA_pol_sigma_r3/r4-like"/>
</dbReference>